<name>A0A850R393_9LACO</name>
<feature type="transmembrane region" description="Helical" evidence="9">
    <location>
        <begin position="135"/>
        <end position="155"/>
    </location>
</feature>
<dbReference type="InterPro" id="IPR035965">
    <property type="entry name" value="PAS-like_dom_sf"/>
</dbReference>
<keyword evidence="9" id="KW-0812">Transmembrane</keyword>
<dbReference type="InterPro" id="IPR003594">
    <property type="entry name" value="HATPase_dom"/>
</dbReference>
<dbReference type="InterPro" id="IPR005467">
    <property type="entry name" value="His_kinase_dom"/>
</dbReference>
<evidence type="ECO:0000256" key="9">
    <source>
        <dbReference type="SAM" id="Phobius"/>
    </source>
</evidence>
<dbReference type="Pfam" id="PF13188">
    <property type="entry name" value="PAS_8"/>
    <property type="match status" value="1"/>
</dbReference>
<dbReference type="EMBL" id="JABZEC010000005">
    <property type="protein sequence ID" value="NVY96830.1"/>
    <property type="molecule type" value="Genomic_DNA"/>
</dbReference>
<keyword evidence="9" id="KW-1133">Transmembrane helix</keyword>
<accession>A0A850R393</accession>
<dbReference type="SMART" id="SM00388">
    <property type="entry name" value="HisKA"/>
    <property type="match status" value="1"/>
</dbReference>
<evidence type="ECO:0000256" key="1">
    <source>
        <dbReference type="ARBA" id="ARBA00000085"/>
    </source>
</evidence>
<reference evidence="12 13" key="1">
    <citation type="submission" date="2020-06" db="EMBL/GenBank/DDBJ databases">
        <authorList>
            <person name="Kang J."/>
        </authorList>
    </citation>
    <scope>NUCLEOTIDE SEQUENCE [LARGE SCALE GENOMIC DNA]</scope>
    <source>
        <strain evidence="12 13">DCY120</strain>
    </source>
</reference>
<organism evidence="12 13">
    <name type="scientific">Bombilactobacillus apium</name>
    <dbReference type="NCBI Taxonomy" id="2675299"/>
    <lineage>
        <taxon>Bacteria</taxon>
        <taxon>Bacillati</taxon>
        <taxon>Bacillota</taxon>
        <taxon>Bacilli</taxon>
        <taxon>Lactobacillales</taxon>
        <taxon>Lactobacillaceae</taxon>
        <taxon>Bombilactobacillus</taxon>
    </lineage>
</organism>
<evidence type="ECO:0000256" key="6">
    <source>
        <dbReference type="ARBA" id="ARBA00022777"/>
    </source>
</evidence>
<evidence type="ECO:0000256" key="7">
    <source>
        <dbReference type="ARBA" id="ARBA00023012"/>
    </source>
</evidence>
<dbReference type="Gene3D" id="3.30.565.10">
    <property type="entry name" value="Histidine kinase-like ATPase, C-terminal domain"/>
    <property type="match status" value="1"/>
</dbReference>
<dbReference type="FunFam" id="3.30.565.10:FF:000006">
    <property type="entry name" value="Sensor histidine kinase WalK"/>
    <property type="match status" value="1"/>
</dbReference>
<comment type="catalytic activity">
    <reaction evidence="1">
        <text>ATP + protein L-histidine = ADP + protein N-phospho-L-histidine.</text>
        <dbReference type="EC" id="2.7.13.3"/>
    </reaction>
</comment>
<evidence type="ECO:0000259" key="10">
    <source>
        <dbReference type="PROSITE" id="PS50109"/>
    </source>
</evidence>
<keyword evidence="5" id="KW-0808">Transferase</keyword>
<dbReference type="FunFam" id="1.10.287.130:FF:000001">
    <property type="entry name" value="Two-component sensor histidine kinase"/>
    <property type="match status" value="1"/>
</dbReference>
<dbReference type="InterPro" id="IPR004358">
    <property type="entry name" value="Sig_transdc_His_kin-like_C"/>
</dbReference>
<dbReference type="CDD" id="cd00075">
    <property type="entry name" value="HATPase"/>
    <property type="match status" value="1"/>
</dbReference>
<dbReference type="SUPFAM" id="SSF55785">
    <property type="entry name" value="PYP-like sensor domain (PAS domain)"/>
    <property type="match status" value="1"/>
</dbReference>
<dbReference type="InterPro" id="IPR003661">
    <property type="entry name" value="HisK_dim/P_dom"/>
</dbReference>
<dbReference type="GO" id="GO:0004721">
    <property type="term" value="F:phosphoprotein phosphatase activity"/>
    <property type="evidence" value="ECO:0007669"/>
    <property type="project" value="TreeGrafter"/>
</dbReference>
<evidence type="ECO:0000256" key="3">
    <source>
        <dbReference type="ARBA" id="ARBA00012438"/>
    </source>
</evidence>
<dbReference type="Gene3D" id="3.30.450.20">
    <property type="entry name" value="PAS domain"/>
    <property type="match status" value="1"/>
</dbReference>
<dbReference type="GO" id="GO:0000155">
    <property type="term" value="F:phosphorelay sensor kinase activity"/>
    <property type="evidence" value="ECO:0007669"/>
    <property type="project" value="InterPro"/>
</dbReference>
<protein>
    <recommendedName>
        <fullName evidence="3">histidine kinase</fullName>
        <ecNumber evidence="3">2.7.13.3</ecNumber>
    </recommendedName>
</protein>
<dbReference type="AlphaFoldDB" id="A0A850R393"/>
<dbReference type="Proteomes" id="UP000563523">
    <property type="component" value="Unassembled WGS sequence"/>
</dbReference>
<keyword evidence="7" id="KW-0902">Two-component regulatory system</keyword>
<gene>
    <name evidence="12" type="ORF">HU830_06630</name>
</gene>
<dbReference type="Pfam" id="PF00512">
    <property type="entry name" value="HisKA"/>
    <property type="match status" value="1"/>
</dbReference>
<evidence type="ECO:0000256" key="2">
    <source>
        <dbReference type="ARBA" id="ARBA00004370"/>
    </source>
</evidence>
<dbReference type="RefSeq" id="WP_176942984.1">
    <property type="nucleotide sequence ID" value="NZ_JABZEC010000005.1"/>
</dbReference>
<evidence type="ECO:0000256" key="8">
    <source>
        <dbReference type="ARBA" id="ARBA00023136"/>
    </source>
</evidence>
<feature type="transmembrane region" description="Helical" evidence="9">
    <location>
        <begin position="7"/>
        <end position="29"/>
    </location>
</feature>
<dbReference type="InterPro" id="IPR050351">
    <property type="entry name" value="BphY/WalK/GraS-like"/>
</dbReference>
<dbReference type="PROSITE" id="PS50109">
    <property type="entry name" value="HIS_KIN"/>
    <property type="match status" value="1"/>
</dbReference>
<evidence type="ECO:0000256" key="5">
    <source>
        <dbReference type="ARBA" id="ARBA00022679"/>
    </source>
</evidence>
<feature type="domain" description="PAS" evidence="11">
    <location>
        <begin position="218"/>
        <end position="256"/>
    </location>
</feature>
<keyword evidence="13" id="KW-1185">Reference proteome</keyword>
<sequence length="558" mass="63638">MKHQRRTIFLTAVIGLIIYGVCLLVLGLLGRQTQIDHLASLRQDYQAFRKATAQQYLTSWAQDHQLEVILDSKQPQTAIQRQAHDLLTQNTLGPTSVYRIQRVKGQKYLFYFLDTTAQNRARVMVKKYHPLSSQIGLISIFSLIYIFLWSGLLILQYRLYRRQRRYLQAITRKLQQIAAQEETDSLIVQDNTPYTKLIQAANAVDHQHRKSVTEKTLAEHRFAGLLKHLPVGVMLLDDAGNVLEHNQMMAQLLGVTIDSKKHPFVDDIQTYRLSRMIEHTLRKQKNHHRIIHLYGEAQRYVDANVIRIAHQAESIEHQVIVILYDLTPIQNIERQQAEFLSNISHELKTPVTAIMGFTDTLLQGTVQDPQQATKFLKIIQSESHRLLDLINDSLTLTTIDQTASILPEVVNVQDMAERIITERQGMITKLNLQTTVTMHGNPQVSSYPSLLEQILQNLLSNAIKYNQPQGQVTVALNHNEIENFLELTITDSGIGITPADQEHIFERFYRADKSRNQDIVGTGLGLAIVQAAVQSLNGELSLESKVNQGTRIRVQLPL</sequence>
<dbReference type="InterPro" id="IPR036890">
    <property type="entry name" value="HATPase_C_sf"/>
</dbReference>
<evidence type="ECO:0000313" key="13">
    <source>
        <dbReference type="Proteomes" id="UP000563523"/>
    </source>
</evidence>
<dbReference type="InterPro" id="IPR036097">
    <property type="entry name" value="HisK_dim/P_sf"/>
</dbReference>
<keyword evidence="6" id="KW-0418">Kinase</keyword>
<comment type="caution">
    <text evidence="12">The sequence shown here is derived from an EMBL/GenBank/DDBJ whole genome shotgun (WGS) entry which is preliminary data.</text>
</comment>
<dbReference type="InterPro" id="IPR000014">
    <property type="entry name" value="PAS"/>
</dbReference>
<dbReference type="GO" id="GO:0005886">
    <property type="term" value="C:plasma membrane"/>
    <property type="evidence" value="ECO:0007669"/>
    <property type="project" value="TreeGrafter"/>
</dbReference>
<dbReference type="Pfam" id="PF02518">
    <property type="entry name" value="HATPase_c"/>
    <property type="match status" value="1"/>
</dbReference>
<dbReference type="CDD" id="cd00082">
    <property type="entry name" value="HisKA"/>
    <property type="match status" value="1"/>
</dbReference>
<dbReference type="SUPFAM" id="SSF55874">
    <property type="entry name" value="ATPase domain of HSP90 chaperone/DNA topoisomerase II/histidine kinase"/>
    <property type="match status" value="1"/>
</dbReference>
<evidence type="ECO:0000313" key="12">
    <source>
        <dbReference type="EMBL" id="NVY96830.1"/>
    </source>
</evidence>
<dbReference type="PANTHER" id="PTHR45453:SF1">
    <property type="entry name" value="PHOSPHATE REGULON SENSOR PROTEIN PHOR"/>
    <property type="match status" value="1"/>
</dbReference>
<evidence type="ECO:0000256" key="4">
    <source>
        <dbReference type="ARBA" id="ARBA00022553"/>
    </source>
</evidence>
<dbReference type="Gene3D" id="1.10.287.130">
    <property type="match status" value="1"/>
</dbReference>
<keyword evidence="8 9" id="KW-0472">Membrane</keyword>
<dbReference type="PROSITE" id="PS50112">
    <property type="entry name" value="PAS"/>
    <property type="match status" value="1"/>
</dbReference>
<dbReference type="SUPFAM" id="SSF47384">
    <property type="entry name" value="Homodimeric domain of signal transducing histidine kinase"/>
    <property type="match status" value="1"/>
</dbReference>
<dbReference type="EC" id="2.7.13.3" evidence="3"/>
<dbReference type="PANTHER" id="PTHR45453">
    <property type="entry name" value="PHOSPHATE REGULON SENSOR PROTEIN PHOR"/>
    <property type="match status" value="1"/>
</dbReference>
<dbReference type="PRINTS" id="PR00344">
    <property type="entry name" value="BCTRLSENSOR"/>
</dbReference>
<dbReference type="SMART" id="SM00387">
    <property type="entry name" value="HATPase_c"/>
    <property type="match status" value="1"/>
</dbReference>
<proteinExistence type="predicted"/>
<dbReference type="GO" id="GO:0016036">
    <property type="term" value="P:cellular response to phosphate starvation"/>
    <property type="evidence" value="ECO:0007669"/>
    <property type="project" value="TreeGrafter"/>
</dbReference>
<evidence type="ECO:0000259" key="11">
    <source>
        <dbReference type="PROSITE" id="PS50112"/>
    </source>
</evidence>
<keyword evidence="4" id="KW-0597">Phosphoprotein</keyword>
<comment type="subcellular location">
    <subcellularLocation>
        <location evidence="2">Membrane</location>
    </subcellularLocation>
</comment>
<feature type="domain" description="Histidine kinase" evidence="10">
    <location>
        <begin position="342"/>
        <end position="558"/>
    </location>
</feature>